<dbReference type="Gramene" id="KZM80595">
    <property type="protein sequence ID" value="KZM80595"/>
    <property type="gene ID" value="DCAR_032052"/>
</dbReference>
<dbReference type="Proteomes" id="UP000077755">
    <property type="component" value="Chromosome 4"/>
</dbReference>
<dbReference type="AlphaFoldDB" id="A0A175YAN0"/>
<reference evidence="2" key="1">
    <citation type="journal article" date="2016" name="Nat. Genet.">
        <title>A high-quality carrot genome assembly provides new insights into carotenoid accumulation and asterid genome evolution.</title>
        <authorList>
            <person name="Iorizzo M."/>
            <person name="Ellison S."/>
            <person name="Senalik D."/>
            <person name="Zeng P."/>
            <person name="Satapoomin P."/>
            <person name="Huang J."/>
            <person name="Bowman M."/>
            <person name="Iovene M."/>
            <person name="Sanseverino W."/>
            <person name="Cavagnaro P."/>
            <person name="Yildiz M."/>
            <person name="Macko-Podgorni A."/>
            <person name="Moranska E."/>
            <person name="Grzebelus E."/>
            <person name="Grzebelus D."/>
            <person name="Ashrafi H."/>
            <person name="Zheng Z."/>
            <person name="Cheng S."/>
            <person name="Spooner D."/>
            <person name="Van Deynze A."/>
            <person name="Simon P."/>
        </authorList>
    </citation>
    <scope>NUCLEOTIDE SEQUENCE</scope>
    <source>
        <tissue evidence="2">Leaf</tissue>
    </source>
</reference>
<proteinExistence type="predicted"/>
<keyword evidence="3" id="KW-1185">Reference proteome</keyword>
<dbReference type="EMBL" id="CP093346">
    <property type="protein sequence ID" value="WOG95130.1"/>
    <property type="molecule type" value="Genomic_DNA"/>
</dbReference>
<evidence type="ECO:0000256" key="1">
    <source>
        <dbReference type="SAM" id="MobiDB-lite"/>
    </source>
</evidence>
<evidence type="ECO:0000313" key="2">
    <source>
        <dbReference type="EMBL" id="WOG95130.1"/>
    </source>
</evidence>
<gene>
    <name evidence="2" type="ORF">DCAR_0414432</name>
</gene>
<protein>
    <submittedName>
        <fullName evidence="2">Uncharacterized protein</fullName>
    </submittedName>
</protein>
<evidence type="ECO:0000313" key="3">
    <source>
        <dbReference type="Proteomes" id="UP000077755"/>
    </source>
</evidence>
<name>A0A175YAN0_DAUCS</name>
<organism evidence="2 3">
    <name type="scientific">Daucus carota subsp. sativus</name>
    <name type="common">Carrot</name>
    <dbReference type="NCBI Taxonomy" id="79200"/>
    <lineage>
        <taxon>Eukaryota</taxon>
        <taxon>Viridiplantae</taxon>
        <taxon>Streptophyta</taxon>
        <taxon>Embryophyta</taxon>
        <taxon>Tracheophyta</taxon>
        <taxon>Spermatophyta</taxon>
        <taxon>Magnoliopsida</taxon>
        <taxon>eudicotyledons</taxon>
        <taxon>Gunneridae</taxon>
        <taxon>Pentapetalae</taxon>
        <taxon>asterids</taxon>
        <taxon>campanulids</taxon>
        <taxon>Apiales</taxon>
        <taxon>Apiaceae</taxon>
        <taxon>Apioideae</taxon>
        <taxon>Scandiceae</taxon>
        <taxon>Daucinae</taxon>
        <taxon>Daucus</taxon>
        <taxon>Daucus sect. Daucus</taxon>
    </lineage>
</organism>
<sequence length="305" mass="33917">MVNLALMANSGDEASSSSSQVPSLVLLDMNVGECKKTIEDISAEMFNLHTSLFATHEEIVRVNSKNETLTADNDLLLLKTASLDSLRSDNDKIKNDLAYAKKIEEFLRTKLAENEFKLKAYKNSSQIVQDISEKGTKNNNLGIGYEYGRRPSKESVSDYVDNDTAKPLVLRKVQKPVFKFVESVFDEEALLIKEELNDEDSVSNSVTVTEKNTVKRPVTVDSIHSQMAHSKHVVNKAETEPYKGTIKRNPKTVTFITVVKTVEAKAAVKGDPTAPFECSVNTDDTMSRNRNGKMNRGKNGEYAKS</sequence>
<feature type="region of interest" description="Disordered" evidence="1">
    <location>
        <begin position="273"/>
        <end position="305"/>
    </location>
</feature>
<reference evidence="2" key="2">
    <citation type="submission" date="2022-03" db="EMBL/GenBank/DDBJ databases">
        <title>Draft title - Genomic analysis of global carrot germplasm unveils the trajectory of domestication and the origin of high carotenoid orange carrot.</title>
        <authorList>
            <person name="Iorizzo M."/>
            <person name="Ellison S."/>
            <person name="Senalik D."/>
            <person name="Macko-Podgorni A."/>
            <person name="Grzebelus D."/>
            <person name="Bostan H."/>
            <person name="Rolling W."/>
            <person name="Curaba J."/>
            <person name="Simon P."/>
        </authorList>
    </citation>
    <scope>NUCLEOTIDE SEQUENCE</scope>
    <source>
        <tissue evidence="2">Leaf</tissue>
    </source>
</reference>
<accession>A0A175YAN0</accession>